<protein>
    <submittedName>
        <fullName evidence="1">Uncharacterized protein</fullName>
    </submittedName>
</protein>
<evidence type="ECO:0000313" key="1">
    <source>
        <dbReference type="EMBL" id="CAN0140498.1"/>
    </source>
</evidence>
<evidence type="ECO:0000313" key="2">
    <source>
        <dbReference type="Proteomes" id="UP001162501"/>
    </source>
</evidence>
<organism evidence="1 2">
    <name type="scientific">Rangifer tarandus platyrhynchus</name>
    <name type="common">Svalbard reindeer</name>
    <dbReference type="NCBI Taxonomy" id="3082113"/>
    <lineage>
        <taxon>Eukaryota</taxon>
        <taxon>Metazoa</taxon>
        <taxon>Chordata</taxon>
        <taxon>Craniata</taxon>
        <taxon>Vertebrata</taxon>
        <taxon>Euteleostomi</taxon>
        <taxon>Mammalia</taxon>
        <taxon>Eutheria</taxon>
        <taxon>Laurasiatheria</taxon>
        <taxon>Artiodactyla</taxon>
        <taxon>Ruminantia</taxon>
        <taxon>Pecora</taxon>
        <taxon>Cervidae</taxon>
        <taxon>Odocoileinae</taxon>
        <taxon>Rangifer</taxon>
    </lineage>
</organism>
<sequence>MRRRRAEPPASRTRAAVPPPAPRPLAIGRRPDAHAGLARCRGPAGRGSCRAGRTGRRLHKGWRGGDGGREGGKETPGPTGRSGALGTRGCRGGRAQPGSCPRCPRPARRHPEPPLHLGGVRPALPELPAPRGGASRRWPVRRVLGTVIPLGNQLHTDQARITELAPELLGNAARILDLEPELRYGPPPAPRPVARMRN</sequence>
<gene>
    <name evidence="1" type="ORF">MRATA1EN22A_LOCUS12660</name>
</gene>
<dbReference type="Proteomes" id="UP001162501">
    <property type="component" value="Chromosome 21"/>
</dbReference>
<name>A0AC59Z0X7_RANTA</name>
<proteinExistence type="predicted"/>
<dbReference type="EMBL" id="OX596105">
    <property type="protein sequence ID" value="CAN0140498.1"/>
    <property type="molecule type" value="Genomic_DNA"/>
</dbReference>
<reference evidence="1" key="1">
    <citation type="submission" date="2023-05" db="EMBL/GenBank/DDBJ databases">
        <authorList>
            <consortium name="ELIXIR-Norway"/>
        </authorList>
    </citation>
    <scope>NUCLEOTIDE SEQUENCE</scope>
</reference>
<accession>A0AC59Z0X7</accession>
<reference evidence="1" key="2">
    <citation type="submission" date="2025-03" db="EMBL/GenBank/DDBJ databases">
        <authorList>
            <consortium name="ELIXIR-Norway"/>
            <consortium name="Elixir Norway"/>
        </authorList>
    </citation>
    <scope>NUCLEOTIDE SEQUENCE</scope>
</reference>